<proteinExistence type="predicted"/>
<reference evidence="2 3" key="1">
    <citation type="submission" date="2019-08" db="EMBL/GenBank/DDBJ databases">
        <title>Complete genome sequence of Candidatus Uab amorphum.</title>
        <authorList>
            <person name="Shiratori T."/>
            <person name="Suzuki S."/>
            <person name="Kakizawa Y."/>
            <person name="Ishida K."/>
        </authorList>
    </citation>
    <scope>NUCLEOTIDE SEQUENCE [LARGE SCALE GENOMIC DNA]</scope>
    <source>
        <strain evidence="2 3">SRT547</strain>
    </source>
</reference>
<keyword evidence="1" id="KW-0812">Transmembrane</keyword>
<dbReference type="Proteomes" id="UP000326354">
    <property type="component" value="Chromosome"/>
</dbReference>
<organism evidence="2 3">
    <name type="scientific">Uabimicrobium amorphum</name>
    <dbReference type="NCBI Taxonomy" id="2596890"/>
    <lineage>
        <taxon>Bacteria</taxon>
        <taxon>Pseudomonadati</taxon>
        <taxon>Planctomycetota</taxon>
        <taxon>Candidatus Uabimicrobiia</taxon>
        <taxon>Candidatus Uabimicrobiales</taxon>
        <taxon>Candidatus Uabimicrobiaceae</taxon>
        <taxon>Candidatus Uabimicrobium</taxon>
    </lineage>
</organism>
<name>A0A5S9IVS7_UABAM</name>
<gene>
    <name evidence="2" type="ORF">UABAM_06598</name>
</gene>
<dbReference type="KEGG" id="uam:UABAM_06598"/>
<accession>A0A5S9IVS7</accession>
<evidence type="ECO:0000313" key="3">
    <source>
        <dbReference type="Proteomes" id="UP000326354"/>
    </source>
</evidence>
<evidence type="ECO:0000256" key="1">
    <source>
        <dbReference type="SAM" id="Phobius"/>
    </source>
</evidence>
<dbReference type="EMBL" id="AP019860">
    <property type="protein sequence ID" value="BBM88181.1"/>
    <property type="molecule type" value="Genomic_DNA"/>
</dbReference>
<dbReference type="AlphaFoldDB" id="A0A5S9IVS7"/>
<keyword evidence="3" id="KW-1185">Reference proteome</keyword>
<protein>
    <submittedName>
        <fullName evidence="2">Uncharacterized protein</fullName>
    </submittedName>
</protein>
<feature type="transmembrane region" description="Helical" evidence="1">
    <location>
        <begin position="12"/>
        <end position="29"/>
    </location>
</feature>
<keyword evidence="1" id="KW-0472">Membrane</keyword>
<evidence type="ECO:0000313" key="2">
    <source>
        <dbReference type="EMBL" id="BBM88181.1"/>
    </source>
</evidence>
<sequence length="55" mass="6707">MMIAMLFSKLEWLSLIIFPPLILILLQYLHEKDFFAEKIANNEMKKSLKKKRRRK</sequence>
<keyword evidence="1" id="KW-1133">Transmembrane helix</keyword>